<evidence type="ECO:0000256" key="1">
    <source>
        <dbReference type="ARBA" id="ARBA00005446"/>
    </source>
</evidence>
<dbReference type="GO" id="GO:0006281">
    <property type="term" value="P:DNA repair"/>
    <property type="evidence" value="ECO:0007669"/>
    <property type="project" value="TreeGrafter"/>
</dbReference>
<dbReference type="SMART" id="SM00487">
    <property type="entry name" value="DEXDc"/>
    <property type="match status" value="1"/>
</dbReference>
<dbReference type="EMBL" id="KN880470">
    <property type="protein sequence ID" value="KIY70314.1"/>
    <property type="molecule type" value="Genomic_DNA"/>
</dbReference>
<feature type="domain" description="Helicase ATP-binding" evidence="6">
    <location>
        <begin position="37"/>
        <end position="220"/>
    </location>
</feature>
<dbReference type="GO" id="GO:0043138">
    <property type="term" value="F:3'-5' DNA helicase activity"/>
    <property type="evidence" value="ECO:0007669"/>
    <property type="project" value="UniProtKB-EC"/>
</dbReference>
<comment type="catalytic activity">
    <reaction evidence="4">
        <text>Couples ATP hydrolysis with the unwinding of duplex DNA by translocating in the 3'-5' direction.</text>
        <dbReference type="EC" id="5.6.2.4"/>
    </reaction>
</comment>
<dbReference type="PROSITE" id="PS51192">
    <property type="entry name" value="HELICASE_ATP_BIND_1"/>
    <property type="match status" value="1"/>
</dbReference>
<keyword evidence="8" id="KW-1185">Reference proteome</keyword>
<dbReference type="PANTHER" id="PTHR13710">
    <property type="entry name" value="DNA HELICASE RECQ FAMILY MEMBER"/>
    <property type="match status" value="1"/>
</dbReference>
<evidence type="ECO:0000256" key="5">
    <source>
        <dbReference type="ARBA" id="ARBA00034808"/>
    </source>
</evidence>
<dbReference type="AlphaFoldDB" id="A0A0D7BJN1"/>
<dbReference type="InterPro" id="IPR014001">
    <property type="entry name" value="Helicase_ATP-bd"/>
</dbReference>
<gene>
    <name evidence="7" type="ORF">CYLTODRAFT_347978</name>
</gene>
<dbReference type="InterPro" id="IPR027417">
    <property type="entry name" value="P-loop_NTPase"/>
</dbReference>
<dbReference type="STRING" id="1314674.A0A0D7BJN1"/>
<keyword evidence="3" id="KW-0413">Isomerase</keyword>
<evidence type="ECO:0000256" key="2">
    <source>
        <dbReference type="ARBA" id="ARBA00023125"/>
    </source>
</evidence>
<comment type="similarity">
    <text evidence="1">Belongs to the helicase family. RecQ subfamily.</text>
</comment>
<dbReference type="GO" id="GO:0009378">
    <property type="term" value="F:four-way junction helicase activity"/>
    <property type="evidence" value="ECO:0007669"/>
    <property type="project" value="TreeGrafter"/>
</dbReference>
<dbReference type="Pfam" id="PF00270">
    <property type="entry name" value="DEAD"/>
    <property type="match status" value="1"/>
</dbReference>
<dbReference type="InterPro" id="IPR011545">
    <property type="entry name" value="DEAD/DEAH_box_helicase_dom"/>
</dbReference>
<dbReference type="GO" id="GO:0003677">
    <property type="term" value="F:DNA binding"/>
    <property type="evidence" value="ECO:0007669"/>
    <property type="project" value="UniProtKB-KW"/>
</dbReference>
<sequence>MAPILDRIDEEILKDTKDKLCSDFGIPEIRPFQEEAGIHILRGRHTILDVPTGGGKTLALWFALYYHIISAKRLGTQSKAAVIVISPLVALMTAQAKALNERGIRAVALTSQIKDLVGEFKRVANGDYRVVLLGPEMQDNSDFKNIVLQSKPFLDNLIQFSVDEAHCISEWGPDFRPTYGRLIELIRRLPNTVPQLIVSATLPKDVMDDVRLKLHLGDDFRVISVSNRKPNVALSVRTLQHAQDSFADLVSLFPATSPESLPQTIIYVNSRTIAERMQDFLRAHAPPNLSSKAIRFYHRYLSDEEKAEIERDLRSGILRIVIATDALGMVRLMSVPYVCV</sequence>
<dbReference type="GO" id="GO:0005694">
    <property type="term" value="C:chromosome"/>
    <property type="evidence" value="ECO:0007669"/>
    <property type="project" value="TreeGrafter"/>
</dbReference>
<dbReference type="PANTHER" id="PTHR13710:SF105">
    <property type="entry name" value="ATP-DEPENDENT DNA HELICASE Q1"/>
    <property type="match status" value="1"/>
</dbReference>
<keyword evidence="2" id="KW-0238">DNA-binding</keyword>
<evidence type="ECO:0000256" key="3">
    <source>
        <dbReference type="ARBA" id="ARBA00023235"/>
    </source>
</evidence>
<organism evidence="7 8">
    <name type="scientific">Cylindrobasidium torrendii FP15055 ss-10</name>
    <dbReference type="NCBI Taxonomy" id="1314674"/>
    <lineage>
        <taxon>Eukaryota</taxon>
        <taxon>Fungi</taxon>
        <taxon>Dikarya</taxon>
        <taxon>Basidiomycota</taxon>
        <taxon>Agaricomycotina</taxon>
        <taxon>Agaricomycetes</taxon>
        <taxon>Agaricomycetidae</taxon>
        <taxon>Agaricales</taxon>
        <taxon>Marasmiineae</taxon>
        <taxon>Physalacriaceae</taxon>
        <taxon>Cylindrobasidium</taxon>
    </lineage>
</organism>
<evidence type="ECO:0000313" key="8">
    <source>
        <dbReference type="Proteomes" id="UP000054007"/>
    </source>
</evidence>
<dbReference type="GO" id="GO:0005737">
    <property type="term" value="C:cytoplasm"/>
    <property type="evidence" value="ECO:0007669"/>
    <property type="project" value="TreeGrafter"/>
</dbReference>
<evidence type="ECO:0000259" key="6">
    <source>
        <dbReference type="PROSITE" id="PS51192"/>
    </source>
</evidence>
<dbReference type="Gene3D" id="3.40.50.300">
    <property type="entry name" value="P-loop containing nucleotide triphosphate hydrolases"/>
    <property type="match status" value="2"/>
</dbReference>
<name>A0A0D7BJN1_9AGAR</name>
<dbReference type="GO" id="GO:0005524">
    <property type="term" value="F:ATP binding"/>
    <property type="evidence" value="ECO:0007669"/>
    <property type="project" value="InterPro"/>
</dbReference>
<keyword evidence="7" id="KW-0378">Hydrolase</keyword>
<dbReference type="GO" id="GO:0016787">
    <property type="term" value="F:hydrolase activity"/>
    <property type="evidence" value="ECO:0007669"/>
    <property type="project" value="UniProtKB-KW"/>
</dbReference>
<proteinExistence type="inferred from homology"/>
<dbReference type="Proteomes" id="UP000054007">
    <property type="component" value="Unassembled WGS sequence"/>
</dbReference>
<reference evidence="7 8" key="1">
    <citation type="journal article" date="2015" name="Fungal Genet. Biol.">
        <title>Evolution of novel wood decay mechanisms in Agaricales revealed by the genome sequences of Fistulina hepatica and Cylindrobasidium torrendii.</title>
        <authorList>
            <person name="Floudas D."/>
            <person name="Held B.W."/>
            <person name="Riley R."/>
            <person name="Nagy L.G."/>
            <person name="Koehler G."/>
            <person name="Ransdell A.S."/>
            <person name="Younus H."/>
            <person name="Chow J."/>
            <person name="Chiniquy J."/>
            <person name="Lipzen A."/>
            <person name="Tritt A."/>
            <person name="Sun H."/>
            <person name="Haridas S."/>
            <person name="LaButti K."/>
            <person name="Ohm R.A."/>
            <person name="Kues U."/>
            <person name="Blanchette R.A."/>
            <person name="Grigoriev I.V."/>
            <person name="Minto R.E."/>
            <person name="Hibbett D.S."/>
        </authorList>
    </citation>
    <scope>NUCLEOTIDE SEQUENCE [LARGE SCALE GENOMIC DNA]</scope>
    <source>
        <strain evidence="7 8">FP15055 ss-10</strain>
    </source>
</reference>
<protein>
    <recommendedName>
        <fullName evidence="5">DNA 3'-5' helicase</fullName>
        <ecNumber evidence="5">5.6.2.4</ecNumber>
    </recommendedName>
</protein>
<dbReference type="GO" id="GO:0006310">
    <property type="term" value="P:DNA recombination"/>
    <property type="evidence" value="ECO:0007669"/>
    <property type="project" value="TreeGrafter"/>
</dbReference>
<dbReference type="OrthoDB" id="10261556at2759"/>
<evidence type="ECO:0000256" key="4">
    <source>
        <dbReference type="ARBA" id="ARBA00034617"/>
    </source>
</evidence>
<dbReference type="SUPFAM" id="SSF52540">
    <property type="entry name" value="P-loop containing nucleoside triphosphate hydrolases"/>
    <property type="match status" value="2"/>
</dbReference>
<accession>A0A0D7BJN1</accession>
<evidence type="ECO:0000313" key="7">
    <source>
        <dbReference type="EMBL" id="KIY70314.1"/>
    </source>
</evidence>
<dbReference type="EC" id="5.6.2.4" evidence="5"/>